<organism evidence="1 2">
    <name type="scientific">Rhizoctonia solani</name>
    <dbReference type="NCBI Taxonomy" id="456999"/>
    <lineage>
        <taxon>Eukaryota</taxon>
        <taxon>Fungi</taxon>
        <taxon>Dikarya</taxon>
        <taxon>Basidiomycota</taxon>
        <taxon>Agaricomycotina</taxon>
        <taxon>Agaricomycetes</taxon>
        <taxon>Cantharellales</taxon>
        <taxon>Ceratobasidiaceae</taxon>
        <taxon>Rhizoctonia</taxon>
    </lineage>
</organism>
<gene>
    <name evidence="1" type="ORF">RDB_LOCUS183607</name>
</gene>
<name>A0A8H3EE07_9AGAM</name>
<proteinExistence type="predicted"/>
<sequence length="624" mass="69699">MACLFNSIVPHRFSQLWEADSHDSNGHRMSKLGPWDGETKILVGIDIGTTYSGVAFAFLENGSSQVIHRVTKWPGQEAQEQQSKIPTLIWYDANQKAVAFGAEAQLDEVEEQAEDNCWFLAKHFKLHLHPDDLKTKHNLKLDALPPGVTLRQIYSDFLRYLIKHTQTYFEDRVLDGKRIWERYSPKMEVVIAHPNAYSLKQQVFLRSCAVSAGLAGDDTASSKIRFVTEAEASVHHCIHYANMKNVLKPGANFVVCDAGGSTVDTTLYSVISAAPLKIKELRDSACVQAGAIFVDLEMKNYLETTLAKAELDPEDVEFYTKTGVKDFESYTKRNFRNKSAECTVIVAGSRFNNPAIKTRRGQMTIPGSTIQTFFDPCINDIKLSVDKQVGVLKVPYLVLVGGLGANGYVRSEFKKHYEPGGSKIILSDDSSCKAVADGAVIWGTSDNVVARAPRYSFGLDRRWQYCPLTDDLAGRKPFITLAGDLRVSGGWSEIVHKGVAIDAGVVHRRSYRRLYKKPTLRSDTLRVKLWAYSGDDKPRWAKDPLGKRLDGFRVICTITANLQAAEGAMKMLTNPSGSKYWELEFCVGIRFSGTELESFLEWKENGIQKTGTVSIILPKEDILD</sequence>
<comment type="caution">
    <text evidence="1">The sequence shown here is derived from an EMBL/GenBank/DDBJ whole genome shotgun (WGS) entry which is preliminary data.</text>
</comment>
<protein>
    <recommendedName>
        <fullName evidence="3">Heat shock 70 kDa protein 12A</fullName>
    </recommendedName>
</protein>
<dbReference type="InterPro" id="IPR043129">
    <property type="entry name" value="ATPase_NBD"/>
</dbReference>
<reference evidence="1" key="1">
    <citation type="submission" date="2021-01" db="EMBL/GenBank/DDBJ databases">
        <authorList>
            <person name="Kaushik A."/>
        </authorList>
    </citation>
    <scope>NUCLEOTIDE SEQUENCE</scope>
    <source>
        <strain evidence="1">AG5</strain>
    </source>
</reference>
<evidence type="ECO:0000313" key="2">
    <source>
        <dbReference type="Proteomes" id="UP000663827"/>
    </source>
</evidence>
<evidence type="ECO:0008006" key="3">
    <source>
        <dbReference type="Google" id="ProtNLM"/>
    </source>
</evidence>
<dbReference type="CDD" id="cd10170">
    <property type="entry name" value="ASKHA_NBD_HSP70"/>
    <property type="match status" value="1"/>
</dbReference>
<evidence type="ECO:0000313" key="1">
    <source>
        <dbReference type="EMBL" id="CAE7229918.1"/>
    </source>
</evidence>
<dbReference type="Proteomes" id="UP000663827">
    <property type="component" value="Unassembled WGS sequence"/>
</dbReference>
<dbReference type="AlphaFoldDB" id="A0A8H3EE07"/>
<dbReference type="SUPFAM" id="SSF53067">
    <property type="entry name" value="Actin-like ATPase domain"/>
    <property type="match status" value="2"/>
</dbReference>
<dbReference type="EMBL" id="CAJNJQ010006505">
    <property type="protein sequence ID" value="CAE7229918.1"/>
    <property type="molecule type" value="Genomic_DNA"/>
</dbReference>
<dbReference type="PANTHER" id="PTHR14187">
    <property type="entry name" value="ALPHA KINASE/ELONGATION FACTOR 2 KINASE"/>
    <property type="match status" value="1"/>
</dbReference>
<dbReference type="PANTHER" id="PTHR14187:SF5">
    <property type="entry name" value="HEAT SHOCK 70 KDA PROTEIN 12A"/>
    <property type="match status" value="1"/>
</dbReference>
<dbReference type="Gene3D" id="3.30.420.40">
    <property type="match status" value="1"/>
</dbReference>
<accession>A0A8H3EE07</accession>